<keyword evidence="1" id="KW-0285">Flavoprotein</keyword>
<dbReference type="PANTHER" id="PTHR43747">
    <property type="entry name" value="FAD-BINDING PROTEIN"/>
    <property type="match status" value="1"/>
</dbReference>
<dbReference type="EMBL" id="CAMAPC010000027">
    <property type="protein sequence ID" value="CAH9066891.1"/>
    <property type="molecule type" value="Genomic_DNA"/>
</dbReference>
<accession>A0A9W4W3H8</accession>
<name>A0A9W4W3H8_9GAMM</name>
<evidence type="ECO:0000259" key="3">
    <source>
        <dbReference type="Pfam" id="PF00890"/>
    </source>
</evidence>
<dbReference type="InterPro" id="IPR003953">
    <property type="entry name" value="FAD-dep_OxRdtase_2_FAD-bd"/>
</dbReference>
<dbReference type="Proteomes" id="UP001152485">
    <property type="component" value="Unassembled WGS sequence"/>
</dbReference>
<evidence type="ECO:0000313" key="7">
    <source>
        <dbReference type="Proteomes" id="UP001152485"/>
    </source>
</evidence>
<evidence type="ECO:0000313" key="4">
    <source>
        <dbReference type="EMBL" id="CAH9066891.1"/>
    </source>
</evidence>
<sequence length="494" mass="55295">MNNIRVTIIGSSIAGTAAALFFSRLGHDVTILEREEAHYSSATELDWAAWSRAGVPHAVHSHTFLPKLVNMLQEHAPEALNTLLNKGCEQAEFKDYAKLKFGDFLARPDDTKMTLLKCRRYIFENEARNLVVQSGVKVIHSANVLGIVCDQPGKVSGVKVRIGNDDTNINADLVVDASGRRSQCVKWLAEHGITSTTQIDESCGIFYTTQWFKLKDTPYDESLIETYKKQITGCSYYESSFLGAAMVFADNGYFSITLTAQKDDLSLRKLTRLASWMAVVKHLPGFAPWVDERNVIAQGNLKSFGNMDNIYHPLIDNNQPLLNGLVNIGDALCTLNPAAGRGCTIAWITAYEIAKAVSENSSITKAITEYYQRISVELESTIQASVRKDRNNISNSKDIRDGIDPFNFSGTGKIIDNGHYIGTVMDRGLSQASETDIDLYRKLFQVWFLLEKPDVLVGSENFEKAKAGYEIWYEEHGKHQIRQWKHIVALLDQH</sequence>
<dbReference type="EMBL" id="CAMAPD010000030">
    <property type="protein sequence ID" value="CAH9068051.1"/>
    <property type="molecule type" value="Genomic_DNA"/>
</dbReference>
<keyword evidence="6" id="KW-1185">Reference proteome</keyword>
<dbReference type="PANTHER" id="PTHR43747:SF5">
    <property type="entry name" value="FAD-BINDING DOMAIN-CONTAINING PROTEIN"/>
    <property type="match status" value="1"/>
</dbReference>
<keyword evidence="2" id="KW-0560">Oxidoreductase</keyword>
<dbReference type="Pfam" id="PF00890">
    <property type="entry name" value="FAD_binding_2"/>
    <property type="match status" value="1"/>
</dbReference>
<evidence type="ECO:0000256" key="1">
    <source>
        <dbReference type="ARBA" id="ARBA00022630"/>
    </source>
</evidence>
<gene>
    <name evidence="4" type="ORF">PSECIP111854_03981</name>
    <name evidence="5" type="ORF">PSECIP111951_03993</name>
</gene>
<feature type="domain" description="FAD-dependent oxidoreductase 2 FAD-binding" evidence="3">
    <location>
        <begin position="6"/>
        <end position="192"/>
    </location>
</feature>
<proteinExistence type="predicted"/>
<dbReference type="InterPro" id="IPR036188">
    <property type="entry name" value="FAD/NAD-bd_sf"/>
</dbReference>
<dbReference type="SUPFAM" id="SSF51905">
    <property type="entry name" value="FAD/NAD(P)-binding domain"/>
    <property type="match status" value="1"/>
</dbReference>
<reference evidence="4 7" key="1">
    <citation type="submission" date="2022-07" db="EMBL/GenBank/DDBJ databases">
        <authorList>
            <person name="Criscuolo A."/>
        </authorList>
    </citation>
    <scope>NUCLEOTIDE SEQUENCE</scope>
    <source>
        <strain evidence="7">CIP 111951</strain>
        <strain evidence="4">CIP111854</strain>
        <strain evidence="5">CIP111951</strain>
    </source>
</reference>
<dbReference type="AlphaFoldDB" id="A0A9W4W3H8"/>
<evidence type="ECO:0000313" key="6">
    <source>
        <dbReference type="Proteomes" id="UP001152467"/>
    </source>
</evidence>
<dbReference type="InterPro" id="IPR050816">
    <property type="entry name" value="Flavin-dep_Halogenase_NPB"/>
</dbReference>
<evidence type="ECO:0000313" key="5">
    <source>
        <dbReference type="EMBL" id="CAH9068051.1"/>
    </source>
</evidence>
<protein>
    <recommendedName>
        <fullName evidence="3">FAD-dependent oxidoreductase 2 FAD-binding domain-containing protein</fullName>
    </recommendedName>
</protein>
<organism evidence="4 6">
    <name type="scientific">Pseudoalteromonas holothuriae</name>
    <dbReference type="NCBI Taxonomy" id="2963714"/>
    <lineage>
        <taxon>Bacteria</taxon>
        <taxon>Pseudomonadati</taxon>
        <taxon>Pseudomonadota</taxon>
        <taxon>Gammaproteobacteria</taxon>
        <taxon>Alteromonadales</taxon>
        <taxon>Pseudoalteromonadaceae</taxon>
        <taxon>Pseudoalteromonas</taxon>
    </lineage>
</organism>
<dbReference type="Gene3D" id="3.50.50.60">
    <property type="entry name" value="FAD/NAD(P)-binding domain"/>
    <property type="match status" value="1"/>
</dbReference>
<dbReference type="GO" id="GO:0016491">
    <property type="term" value="F:oxidoreductase activity"/>
    <property type="evidence" value="ECO:0007669"/>
    <property type="project" value="UniProtKB-KW"/>
</dbReference>
<evidence type="ECO:0000256" key="2">
    <source>
        <dbReference type="ARBA" id="ARBA00023002"/>
    </source>
</evidence>
<comment type="caution">
    <text evidence="4">The sequence shown here is derived from an EMBL/GenBank/DDBJ whole genome shotgun (WGS) entry which is preliminary data.</text>
</comment>
<dbReference type="RefSeq" id="WP_261595309.1">
    <property type="nucleotide sequence ID" value="NZ_CAMAPC010000027.1"/>
</dbReference>
<dbReference type="Proteomes" id="UP001152467">
    <property type="component" value="Unassembled WGS sequence"/>
</dbReference>